<feature type="region of interest" description="Disordered" evidence="8">
    <location>
        <begin position="26"/>
        <end position="59"/>
    </location>
</feature>
<feature type="domain" description="Pan3 C-terminal knob" evidence="9">
    <location>
        <begin position="398"/>
        <end position="533"/>
    </location>
</feature>
<dbReference type="InterPro" id="IPR030844">
    <property type="entry name" value="PAN3"/>
</dbReference>
<dbReference type="SUPFAM" id="SSF56112">
    <property type="entry name" value="Protein kinase-like (PK-like)"/>
    <property type="match status" value="1"/>
</dbReference>
<comment type="similarity">
    <text evidence="7">Belongs to the protein kinase superfamily. PAN3 family.</text>
</comment>
<evidence type="ECO:0000256" key="8">
    <source>
        <dbReference type="SAM" id="MobiDB-lite"/>
    </source>
</evidence>
<gene>
    <name evidence="7" type="primary">PAN3</name>
    <name evidence="10" type="ORF">FA09DRAFT_328447</name>
</gene>
<comment type="domain">
    <text evidence="7">The N-terminal zinc finger binds to poly(A) RNA.</text>
</comment>
<dbReference type="GO" id="GO:0006397">
    <property type="term" value="P:mRNA processing"/>
    <property type="evidence" value="ECO:0007669"/>
    <property type="project" value="UniProtKB-KW"/>
</dbReference>
<feature type="region of interest" description="Disordered" evidence="8">
    <location>
        <begin position="136"/>
        <end position="158"/>
    </location>
</feature>
<dbReference type="InterPro" id="IPR011009">
    <property type="entry name" value="Kinase-like_dom_sf"/>
</dbReference>
<dbReference type="FunFam" id="1.10.287.3700:FF:000001">
    <property type="entry name" value="PAN2-PAN3 deadenylation complex subunit PAN3"/>
    <property type="match status" value="1"/>
</dbReference>
<proteinExistence type="inferred from homology"/>
<organism evidence="10 11">
    <name type="scientific">Tilletiopsis washingtonensis</name>
    <dbReference type="NCBI Taxonomy" id="58919"/>
    <lineage>
        <taxon>Eukaryota</taxon>
        <taxon>Fungi</taxon>
        <taxon>Dikarya</taxon>
        <taxon>Basidiomycota</taxon>
        <taxon>Ustilaginomycotina</taxon>
        <taxon>Exobasidiomycetes</taxon>
        <taxon>Entylomatales</taxon>
        <taxon>Entylomatales incertae sedis</taxon>
        <taxon>Tilletiopsis</taxon>
    </lineage>
</organism>
<evidence type="ECO:0000259" key="9">
    <source>
        <dbReference type="Pfam" id="PF18101"/>
    </source>
</evidence>
<sequence length="537" mass="58765">MGPVPGGNSNSVAAVGGGANSGEAPRAFNPYSHLDAYGQSTSDSGFEARGSSRAPQPLSYAMHTAPLPHVSNLHPHHLSSHAFFLSPTQREELARRNDAVHAAAVPPEQGGPHLPEELHVYHSLVPLEAAHGSALPPALTDPRVAPPTAPGASLHLSGAAGEPSRVFGYRSTAYKALCTLDGKAYVLRRLEGFRLQHEAAIGLVERWRRIRHPSIVSVREAFTTRAFGDQSIVFVYDYHPLSTTLYGEHMVPKPPQLDRRTGRLQAVSMSISERTLWSYATQLTNVLRCIHGHGLAARCIEPSKVLRTGKNRVRLNGCSVFDVIAYDPRASASTLAAQQGEDLLNLGKLLVSLACNSMAAVQNLPKSLEQVTRSYSAELKNLILWLLGKPAPSKTADELGRLLGSHVADEVDSALNYADLLESGLSKELENARLVRLLCKFGFINERPEFDHDPRWSETGDRYIIKLFRDHVFHAVDDAGRPVVDLSHILTNLNKLDAGSEEKMMLTSRDEQSCLVVSYREIKNCVEAAFQDLSRAR</sequence>
<evidence type="ECO:0000256" key="2">
    <source>
        <dbReference type="ARBA" id="ARBA00022490"/>
    </source>
</evidence>
<comment type="subunit">
    <text evidence="7">Homodimer. Forms a heterotrimer with a catalytic subunit PAN2 to form the poly(A)-nuclease (PAN) deadenylation complex. Interacts (via PAM-2 motif) with poly(A)-binding protein PAB1 (via PABC domain), conferring substrate specificity of the enzyme complex.</text>
</comment>
<evidence type="ECO:0000256" key="3">
    <source>
        <dbReference type="ARBA" id="ARBA00022664"/>
    </source>
</evidence>
<comment type="domain">
    <text evidence="7">Contains a pseudokinase domain. The protein kinase domain is predicted to be catalytically inactive because some of the residues important for catalytic activity are substituted and it lacks the equivalent of the binding site for a peptide substrate. However, it has retained an ATP-binding site and ATP-binding is required for mRNA degradation, stimulating the activity of the PAN2 nuclease in vitro. The nucleotide-binding site is juxtaposed to the RNase active site of PAN2 in the complex and may actually bind nucleosides of a poly(A) RNA rather than ATP, feeding the poly(A)-tail to the active site of the deadenylase and thus increasing the efficiency with which this distributive enzyme degrades oligo(A) RNAs.</text>
</comment>
<dbReference type="PANTHER" id="PTHR12272">
    <property type="entry name" value="DEADENYLATION COMPLEX SUBUNIT PAN3"/>
    <property type="match status" value="1"/>
</dbReference>
<name>A0A316ZCZ9_9BASI</name>
<protein>
    <recommendedName>
        <fullName evidence="7">PAN2-PAN3 deadenylation complex subunit PAN3</fullName>
    </recommendedName>
    <alternativeName>
        <fullName evidence="7">PAB1P-dependent poly(A)-specific ribonuclease</fullName>
    </alternativeName>
    <alternativeName>
        <fullName evidence="7">Poly(A)-nuclease deadenylation complex subunit 3</fullName>
        <shortName evidence="7">PAN deadenylation complex subunit 3</shortName>
    </alternativeName>
</protein>
<feature type="binding site" evidence="7">
    <location>
        <begin position="303"/>
        <end position="304"/>
    </location>
    <ligand>
        <name>ATP</name>
        <dbReference type="ChEBI" id="CHEBI:30616"/>
    </ligand>
</feature>
<evidence type="ECO:0000313" key="10">
    <source>
        <dbReference type="EMBL" id="PWN99647.1"/>
    </source>
</evidence>
<dbReference type="HAMAP" id="MF_03181">
    <property type="entry name" value="PAN3"/>
    <property type="match status" value="1"/>
</dbReference>
<feature type="binding site" evidence="7">
    <location>
        <position position="188"/>
    </location>
    <ligand>
        <name>ATP</name>
        <dbReference type="ChEBI" id="CHEBI:30616"/>
    </ligand>
</feature>
<keyword evidence="11" id="KW-1185">Reference proteome</keyword>
<feature type="binding site" evidence="7">
    <location>
        <begin position="237"/>
        <end position="244"/>
    </location>
    <ligand>
        <name>ATP</name>
        <dbReference type="ChEBI" id="CHEBI:30616"/>
    </ligand>
</feature>
<comment type="subcellular location">
    <subcellularLocation>
        <location evidence="1 7">Cytoplasm</location>
    </subcellularLocation>
</comment>
<dbReference type="Gene3D" id="1.20.5.5160">
    <property type="match status" value="1"/>
</dbReference>
<keyword evidence="6 7" id="KW-0175">Coiled coil</keyword>
<dbReference type="Gene3D" id="1.10.510.10">
    <property type="entry name" value="Transferase(Phosphotransferase) domain 1"/>
    <property type="match status" value="1"/>
</dbReference>
<evidence type="ECO:0000313" key="11">
    <source>
        <dbReference type="Proteomes" id="UP000245946"/>
    </source>
</evidence>
<evidence type="ECO:0000256" key="4">
    <source>
        <dbReference type="ARBA" id="ARBA00022741"/>
    </source>
</evidence>
<dbReference type="PANTHER" id="PTHR12272:SF11">
    <property type="entry name" value="PAN2-PAN3 DEADENYLATION COMPLEX SUBUNIT PAN3"/>
    <property type="match status" value="1"/>
</dbReference>
<evidence type="ECO:0000256" key="5">
    <source>
        <dbReference type="ARBA" id="ARBA00022840"/>
    </source>
</evidence>
<keyword evidence="3 7" id="KW-0507">mRNA processing</keyword>
<dbReference type="AlphaFoldDB" id="A0A316ZCZ9"/>
<dbReference type="GO" id="GO:0005524">
    <property type="term" value="F:ATP binding"/>
    <property type="evidence" value="ECO:0007669"/>
    <property type="project" value="UniProtKB-UniRule"/>
</dbReference>
<keyword evidence="5 7" id="KW-0067">ATP-binding</keyword>
<dbReference type="STRING" id="58919.A0A316ZCZ9"/>
<reference evidence="10 11" key="1">
    <citation type="journal article" date="2018" name="Mol. Biol. Evol.">
        <title>Broad Genomic Sampling Reveals a Smut Pathogenic Ancestry of the Fungal Clade Ustilaginomycotina.</title>
        <authorList>
            <person name="Kijpornyongpan T."/>
            <person name="Mondo S.J."/>
            <person name="Barry K."/>
            <person name="Sandor L."/>
            <person name="Lee J."/>
            <person name="Lipzen A."/>
            <person name="Pangilinan J."/>
            <person name="LaButti K."/>
            <person name="Hainaut M."/>
            <person name="Henrissat B."/>
            <person name="Grigoriev I.V."/>
            <person name="Spatafora J.W."/>
            <person name="Aime M.C."/>
        </authorList>
    </citation>
    <scope>NUCLEOTIDE SEQUENCE [LARGE SCALE GENOMIC DNA]</scope>
    <source>
        <strain evidence="10 11">MCA 4186</strain>
    </source>
</reference>
<evidence type="ECO:0000256" key="6">
    <source>
        <dbReference type="ARBA" id="ARBA00023054"/>
    </source>
</evidence>
<comment type="caution">
    <text evidence="7">Lacks conserved residue(s) required for the propagation of feature annotation.</text>
</comment>
<keyword evidence="2 7" id="KW-0963">Cytoplasm</keyword>
<dbReference type="GO" id="GO:0008143">
    <property type="term" value="F:poly(A) binding"/>
    <property type="evidence" value="ECO:0007669"/>
    <property type="project" value="TreeGrafter"/>
</dbReference>
<evidence type="ECO:0000256" key="7">
    <source>
        <dbReference type="HAMAP-Rule" id="MF_03181"/>
    </source>
</evidence>
<dbReference type="GO" id="GO:0031251">
    <property type="term" value="C:PAN complex"/>
    <property type="evidence" value="ECO:0007669"/>
    <property type="project" value="UniProtKB-UniRule"/>
</dbReference>
<dbReference type="Gene3D" id="1.10.287.3700">
    <property type="match status" value="1"/>
</dbReference>
<feature type="region of interest" description="Knob domain" evidence="7">
    <location>
        <begin position="444"/>
        <end position="537"/>
    </location>
</feature>
<evidence type="ECO:0000256" key="1">
    <source>
        <dbReference type="ARBA" id="ARBA00004496"/>
    </source>
</evidence>
<comment type="domain">
    <text evidence="7">The pseudokinase domain, the coiled-coil (CC), and C-terminal knob domain (CK) form a structural unit (PKC) that forms an extensive high-affinity interaction surface for PAN2.</text>
</comment>
<dbReference type="GO" id="GO:0000289">
    <property type="term" value="P:nuclear-transcribed mRNA poly(A) tail shortening"/>
    <property type="evidence" value="ECO:0007669"/>
    <property type="project" value="UniProtKB-UniRule"/>
</dbReference>
<dbReference type="Proteomes" id="UP000245946">
    <property type="component" value="Unassembled WGS sequence"/>
</dbReference>
<dbReference type="GO" id="GO:0000932">
    <property type="term" value="C:P-body"/>
    <property type="evidence" value="ECO:0007669"/>
    <property type="project" value="TreeGrafter"/>
</dbReference>
<dbReference type="OrthoDB" id="204958at2759"/>
<dbReference type="EMBL" id="KZ819287">
    <property type="protein sequence ID" value="PWN99647.1"/>
    <property type="molecule type" value="Genomic_DNA"/>
</dbReference>
<feature type="coiled-coil region" evidence="7">
    <location>
        <begin position="405"/>
        <end position="443"/>
    </location>
</feature>
<dbReference type="InterPro" id="IPR041332">
    <property type="entry name" value="Pan3_CK"/>
</dbReference>
<comment type="function">
    <text evidence="7">Regulatory subunit of the poly(A)-nuclease (PAN) deadenylation complex, one of two cytoplasmic mRNA deadenylases involved in mRNA turnover. PAN specifically shortens poly(A) tails of RNA and the activity is stimulated by poly(A)-binding protein PAB1. PAN deadenylation is followed by rapid degradation of the shortened mRNA tails by the CCR4-NOT complex. Deadenylated mRNAs are then degraded by two alternative mechanisms, namely exosome-mediated 3'-5' exonucleolytic degradation, or deadenlyation-dependent mRNA decaping and subsequent 5'-3' exonucleolytic degradation by XRN1. May also be involved in post-transcriptional maturation of mRNA poly(A) tails. PAN3 acts as a positive regulator for PAN activity, recruiting the catalytic subunit PAN2 to mRNA via its interaction with RNA and with PAB1.</text>
</comment>
<accession>A0A316ZCZ9</accession>
<dbReference type="FunFam" id="1.20.5.5160:FF:000002">
    <property type="entry name" value="PAN2-PAN3 deadenylation complex subunit PAN3"/>
    <property type="match status" value="1"/>
</dbReference>
<keyword evidence="4 7" id="KW-0547">Nucleotide-binding</keyword>
<dbReference type="Pfam" id="PF18101">
    <property type="entry name" value="Pan3_CK"/>
    <property type="match status" value="1"/>
</dbReference>